<accession>A0A5C3NGA5</accession>
<dbReference type="InterPro" id="IPR021487">
    <property type="entry name" value="DUF3140"/>
</dbReference>
<dbReference type="EMBL" id="ML213503">
    <property type="protein sequence ID" value="TFK56422.1"/>
    <property type="molecule type" value="Genomic_DNA"/>
</dbReference>
<organism evidence="2 3">
    <name type="scientific">Heliocybe sulcata</name>
    <dbReference type="NCBI Taxonomy" id="5364"/>
    <lineage>
        <taxon>Eukaryota</taxon>
        <taxon>Fungi</taxon>
        <taxon>Dikarya</taxon>
        <taxon>Basidiomycota</taxon>
        <taxon>Agaricomycotina</taxon>
        <taxon>Agaricomycetes</taxon>
        <taxon>Gloeophyllales</taxon>
        <taxon>Gloeophyllaceae</taxon>
        <taxon>Heliocybe</taxon>
    </lineage>
</organism>
<protein>
    <submittedName>
        <fullName evidence="2">Uncharacterized protein</fullName>
    </submittedName>
</protein>
<feature type="region of interest" description="Disordered" evidence="1">
    <location>
        <begin position="83"/>
        <end position="104"/>
    </location>
</feature>
<dbReference type="PANTHER" id="PTHR40630">
    <property type="entry name" value="POSSIBLE DNA-BINDING PROTEIN"/>
    <property type="match status" value="1"/>
</dbReference>
<dbReference type="Pfam" id="PF11338">
    <property type="entry name" value="DUF3140"/>
    <property type="match status" value="1"/>
</dbReference>
<dbReference type="STRING" id="5364.A0A5C3NGA5"/>
<dbReference type="AlphaFoldDB" id="A0A5C3NGA5"/>
<dbReference type="Proteomes" id="UP000305948">
    <property type="component" value="Unassembled WGS sequence"/>
</dbReference>
<proteinExistence type="predicted"/>
<sequence length="104" mass="11754">MVKPTVEVIEQFNDKVNMSAEELQEWVDGDKSKKAGTGVGLESAKKITKILEKNPEKDPEGYDEGEIGHMRKVTGYINRHLAQEDHLKETKTKEGLENTKSTIR</sequence>
<reference evidence="2 3" key="1">
    <citation type="journal article" date="2019" name="Nat. Ecol. Evol.">
        <title>Megaphylogeny resolves global patterns of mushroom evolution.</title>
        <authorList>
            <person name="Varga T."/>
            <person name="Krizsan K."/>
            <person name="Foldi C."/>
            <person name="Dima B."/>
            <person name="Sanchez-Garcia M."/>
            <person name="Sanchez-Ramirez S."/>
            <person name="Szollosi G.J."/>
            <person name="Szarkandi J.G."/>
            <person name="Papp V."/>
            <person name="Albert L."/>
            <person name="Andreopoulos W."/>
            <person name="Angelini C."/>
            <person name="Antonin V."/>
            <person name="Barry K.W."/>
            <person name="Bougher N.L."/>
            <person name="Buchanan P."/>
            <person name="Buyck B."/>
            <person name="Bense V."/>
            <person name="Catcheside P."/>
            <person name="Chovatia M."/>
            <person name="Cooper J."/>
            <person name="Damon W."/>
            <person name="Desjardin D."/>
            <person name="Finy P."/>
            <person name="Geml J."/>
            <person name="Haridas S."/>
            <person name="Hughes K."/>
            <person name="Justo A."/>
            <person name="Karasinski D."/>
            <person name="Kautmanova I."/>
            <person name="Kiss B."/>
            <person name="Kocsube S."/>
            <person name="Kotiranta H."/>
            <person name="LaButti K.M."/>
            <person name="Lechner B.E."/>
            <person name="Liimatainen K."/>
            <person name="Lipzen A."/>
            <person name="Lukacs Z."/>
            <person name="Mihaltcheva S."/>
            <person name="Morgado L.N."/>
            <person name="Niskanen T."/>
            <person name="Noordeloos M.E."/>
            <person name="Ohm R.A."/>
            <person name="Ortiz-Santana B."/>
            <person name="Ovrebo C."/>
            <person name="Racz N."/>
            <person name="Riley R."/>
            <person name="Savchenko A."/>
            <person name="Shiryaev A."/>
            <person name="Soop K."/>
            <person name="Spirin V."/>
            <person name="Szebenyi C."/>
            <person name="Tomsovsky M."/>
            <person name="Tulloss R.E."/>
            <person name="Uehling J."/>
            <person name="Grigoriev I.V."/>
            <person name="Vagvolgyi C."/>
            <person name="Papp T."/>
            <person name="Martin F.M."/>
            <person name="Miettinen O."/>
            <person name="Hibbett D.S."/>
            <person name="Nagy L.G."/>
        </authorList>
    </citation>
    <scope>NUCLEOTIDE SEQUENCE [LARGE SCALE GENOMIC DNA]</scope>
    <source>
        <strain evidence="2 3">OMC1185</strain>
    </source>
</reference>
<evidence type="ECO:0000313" key="3">
    <source>
        <dbReference type="Proteomes" id="UP000305948"/>
    </source>
</evidence>
<evidence type="ECO:0000313" key="2">
    <source>
        <dbReference type="EMBL" id="TFK56422.1"/>
    </source>
</evidence>
<feature type="compositionally biased region" description="Basic and acidic residues" evidence="1">
    <location>
        <begin position="83"/>
        <end position="97"/>
    </location>
</feature>
<name>A0A5C3NGA5_9AGAM</name>
<keyword evidence="3" id="KW-1185">Reference proteome</keyword>
<dbReference type="PANTHER" id="PTHR40630:SF1">
    <property type="entry name" value="DNA-BINDING PROTEIN"/>
    <property type="match status" value="1"/>
</dbReference>
<evidence type="ECO:0000256" key="1">
    <source>
        <dbReference type="SAM" id="MobiDB-lite"/>
    </source>
</evidence>
<dbReference type="OrthoDB" id="2131339at2759"/>
<gene>
    <name evidence="2" type="ORF">OE88DRAFT_1618864</name>
</gene>